<organism evidence="3 5">
    <name type="scientific">Gibberella zeae (strain ATCC MYA-4620 / CBS 123657 / FGSC 9075 / NRRL 31084 / PH-1)</name>
    <name type="common">Wheat head blight fungus</name>
    <name type="synonym">Fusarium graminearum</name>
    <dbReference type="NCBI Taxonomy" id="229533"/>
    <lineage>
        <taxon>Eukaryota</taxon>
        <taxon>Fungi</taxon>
        <taxon>Dikarya</taxon>
        <taxon>Ascomycota</taxon>
        <taxon>Pezizomycotina</taxon>
        <taxon>Sordariomycetes</taxon>
        <taxon>Hypocreomycetidae</taxon>
        <taxon>Hypocreales</taxon>
        <taxon>Nectriaceae</taxon>
        <taxon>Fusarium</taxon>
    </lineage>
</organism>
<reference evidence="4 5" key="1">
    <citation type="journal article" date="2007" name="Science">
        <title>The Fusarium graminearum genome reveals a link between localized polymorphism and pathogen specialization.</title>
        <authorList>
            <person name="Cuomo C.A."/>
            <person name="Gueldener U."/>
            <person name="Xu J.-R."/>
            <person name="Trail F."/>
            <person name="Turgeon B.G."/>
            <person name="Di Pietro A."/>
            <person name="Walton J.D."/>
            <person name="Ma L.-J."/>
            <person name="Baker S.E."/>
            <person name="Rep M."/>
            <person name="Adam G."/>
            <person name="Antoniw J."/>
            <person name="Baldwin T."/>
            <person name="Calvo S.E."/>
            <person name="Chang Y.-L."/>
            <person name="DeCaprio D."/>
            <person name="Gale L.R."/>
            <person name="Gnerre S."/>
            <person name="Goswami R.S."/>
            <person name="Hammond-Kosack K."/>
            <person name="Harris L.J."/>
            <person name="Hilburn K."/>
            <person name="Kennell J.C."/>
            <person name="Kroken S."/>
            <person name="Magnuson J.K."/>
            <person name="Mannhaupt G."/>
            <person name="Mauceli E.W."/>
            <person name="Mewes H.-W."/>
            <person name="Mitterbauer R."/>
            <person name="Muehlbauer G."/>
            <person name="Muensterkoetter M."/>
            <person name="Nelson D."/>
            <person name="O'Donnell K."/>
            <person name="Ouellet T."/>
            <person name="Qi W."/>
            <person name="Quesneville H."/>
            <person name="Roncero M.I.G."/>
            <person name="Seong K.-Y."/>
            <person name="Tetko I.V."/>
            <person name="Urban M."/>
            <person name="Waalwijk C."/>
            <person name="Ward T.J."/>
            <person name="Yao J."/>
            <person name="Birren B.W."/>
            <person name="Kistler H.C."/>
        </authorList>
    </citation>
    <scope>NUCLEOTIDE SEQUENCE [LARGE SCALE GENOMIC DNA]</scope>
    <source>
        <strain evidence="5">ATCC MYA-4620 / CBS 123657 / FGSC 9075 / NRRL 31084 / PH-1</strain>
        <strain evidence="4">PH-1 / ATCC MYA-4620 / FGSC 9075 / NRRL 31084</strain>
    </source>
</reference>
<reference evidence="3 5" key="3">
    <citation type="journal article" date="2015" name="BMC Genomics">
        <title>The completed genome sequence of the pathogenic ascomycete fungus Fusarium graminearum.</title>
        <authorList>
            <person name="King R."/>
            <person name="Urban M."/>
            <person name="Hammond-Kosack M.C."/>
            <person name="Hassani-Pak K."/>
            <person name="Hammond-Kosack K.E."/>
        </authorList>
    </citation>
    <scope>NUCLEOTIDE SEQUENCE [LARGE SCALE GENOMIC DNA]</scope>
    <source>
        <strain evidence="5">ATCC MYA-4620 / CBS 123657 / FGSC 9075 / NRRL 31084 / PH-1</strain>
        <strain evidence="3">PH-1</strain>
    </source>
</reference>
<feature type="region of interest" description="Disordered" evidence="1">
    <location>
        <begin position="205"/>
        <end position="226"/>
    </location>
</feature>
<dbReference type="AlphaFoldDB" id="I1S2M1"/>
<reference evidence="4" key="4">
    <citation type="submission" date="2017-01" db="UniProtKB">
        <authorList>
            <consortium name="EnsemblFungi"/>
        </authorList>
    </citation>
    <scope>IDENTIFICATION</scope>
    <source>
        <strain evidence="4">PH-1 / ATCC MYA-4620 / FGSC 9075 / NRRL 31084</strain>
    </source>
</reference>
<dbReference type="InParanoid" id="I1S2M1"/>
<dbReference type="Gene3D" id="3.40.50.300">
    <property type="entry name" value="P-loop containing nucleotide triphosphate hydrolases"/>
    <property type="match status" value="1"/>
</dbReference>
<feature type="compositionally biased region" description="Polar residues" evidence="1">
    <location>
        <begin position="211"/>
        <end position="226"/>
    </location>
</feature>
<dbReference type="Proteomes" id="UP000070720">
    <property type="component" value="Chromosome 3"/>
</dbReference>
<dbReference type="InterPro" id="IPR002182">
    <property type="entry name" value="NB-ARC"/>
</dbReference>
<reference evidence="4 5" key="2">
    <citation type="journal article" date="2010" name="Nature">
        <title>Comparative genomics reveals mobile pathogenicity chromosomes in Fusarium.</title>
        <authorList>
            <person name="Ma L.J."/>
            <person name="van der Does H.C."/>
            <person name="Borkovich K.A."/>
            <person name="Coleman J.J."/>
            <person name="Daboussi M.J."/>
            <person name="Di Pietro A."/>
            <person name="Dufresne M."/>
            <person name="Freitag M."/>
            <person name="Grabherr M."/>
            <person name="Henrissat B."/>
            <person name="Houterman P.M."/>
            <person name="Kang S."/>
            <person name="Shim W.B."/>
            <person name="Woloshuk C."/>
            <person name="Xie X."/>
            <person name="Xu J.R."/>
            <person name="Antoniw J."/>
            <person name="Baker S.E."/>
            <person name="Bluhm B.H."/>
            <person name="Breakspear A."/>
            <person name="Brown D.W."/>
            <person name="Butchko R.A."/>
            <person name="Chapman S."/>
            <person name="Coulson R."/>
            <person name="Coutinho P.M."/>
            <person name="Danchin E.G."/>
            <person name="Diener A."/>
            <person name="Gale L.R."/>
            <person name="Gardiner D.M."/>
            <person name="Goff S."/>
            <person name="Hammond-Kosack K.E."/>
            <person name="Hilburn K."/>
            <person name="Hua-Van A."/>
            <person name="Jonkers W."/>
            <person name="Kazan K."/>
            <person name="Kodira C.D."/>
            <person name="Koehrsen M."/>
            <person name="Kumar L."/>
            <person name="Lee Y.H."/>
            <person name="Li L."/>
            <person name="Manners J.M."/>
            <person name="Miranda-Saavedra D."/>
            <person name="Mukherjee M."/>
            <person name="Park G."/>
            <person name="Park J."/>
            <person name="Park S.Y."/>
            <person name="Proctor R.H."/>
            <person name="Regev A."/>
            <person name="Ruiz-Roldan M.C."/>
            <person name="Sain D."/>
            <person name="Sakthikumar S."/>
            <person name="Sykes S."/>
            <person name="Schwartz D.C."/>
            <person name="Turgeon B.G."/>
            <person name="Wapinski I."/>
            <person name="Yoder O."/>
            <person name="Young S."/>
            <person name="Zeng Q."/>
            <person name="Zhou S."/>
            <person name="Galagan J."/>
            <person name="Cuomo C.A."/>
            <person name="Kistler H.C."/>
            <person name="Rep M."/>
        </authorList>
    </citation>
    <scope>GENOME REANNOTATION</scope>
    <source>
        <strain evidence="5">ATCC MYA-4620 / CBS 123657 / FGSC 9075 / NRRL 31084 / PH-1</strain>
        <strain evidence="4">PH-1 / ATCC MYA-4620 / FGSC 9075 / NRRL 31084</strain>
    </source>
</reference>
<evidence type="ECO:0000313" key="5">
    <source>
        <dbReference type="Proteomes" id="UP000070720"/>
    </source>
</evidence>
<proteinExistence type="predicted"/>
<dbReference type="KEGG" id="fgr:FGSG_11019"/>
<dbReference type="SUPFAM" id="SSF48452">
    <property type="entry name" value="TPR-like"/>
    <property type="match status" value="1"/>
</dbReference>
<dbReference type="Gene3D" id="1.25.40.10">
    <property type="entry name" value="Tetratricopeptide repeat domain"/>
    <property type="match status" value="2"/>
</dbReference>
<feature type="domain" description="NB-ARC" evidence="2">
    <location>
        <begin position="251"/>
        <end position="406"/>
    </location>
</feature>
<dbReference type="InterPro" id="IPR011990">
    <property type="entry name" value="TPR-like_helical_dom_sf"/>
</dbReference>
<dbReference type="PANTHER" id="PTHR35205">
    <property type="entry name" value="NB-ARC AND TPR DOMAIN PROTEIN"/>
    <property type="match status" value="1"/>
</dbReference>
<dbReference type="HOGENOM" id="CLU_316173_0_0_1"/>
<evidence type="ECO:0000259" key="2">
    <source>
        <dbReference type="Pfam" id="PF00931"/>
    </source>
</evidence>
<dbReference type="SUPFAM" id="SSF52540">
    <property type="entry name" value="P-loop containing nucleoside triphosphate hydrolases"/>
    <property type="match status" value="1"/>
</dbReference>
<protein>
    <submittedName>
        <fullName evidence="3">Chromosome 3, complete genome</fullName>
    </submittedName>
</protein>
<sequence length="923" mass="104334">MSQHGWTGRQTGTARIYTVTRLLLTVPIAGKAIITAKNRSAQISIFDVPTGICFFGTPHRGAKSAKWGELGNNLSNAVRLGQGGGRNSSELRFFCNTVSDIHSDFVLVSRDFEIISFIENVGCRGIGLVVEHESAKMDIPNEIVKLLDASHTDLCKFVSSSDDNWVTVTTYIHNMASNLVNRSFQGPSISSSFFRSGEYSLGDPKGHIETETSLQQNESTADTNTSGVREVENDIPFFLSHHFSNRPDNILEQMSECFQQEQDSRLFGLYGHIGVGKTQIALKFMMDNRKSFPVQFWVHADTKDKIDISYESIAKELGIGVIATSPKQTAVAVRKWLETNHHWLIVFDNVEDLSLVTSFWPRHFSKTSYIIVTTRDHSIGSPGTFTATAEVKSFPVEAAAEYFWSRVSDTVADPNQKPLAKEVALKLDCIPLVMNHVAAYIKVRHMTLSEFLEEYDIDESIAVEQKISDPDKIPLDLIRHFRSGDGPKSPGQSHNNRLHQSINDLVFKSLLDQNKDPKNRSLRVHRMTQAAARQRWSSESRTLAFDNAVHCICREYPRQEQGGSMVALFSRCAMFTAHLRSILRYYQNHGDGLSPSKEFAEILAHCGWYFFERGETISALEVLLAAESICKKLLRRKSQTLGLIYNNLGAVFMLRRGKEKEGLGYTKLAIENRELSIPKDDPEIQQLGISYMNYANDIQLIEPFTQDEQDKAADYYHKALEICLNCPGGTARSQELVLSNMSYAYFRWGNLEAALGYVQRAVALHTDCAPDTSFMLYTLYYYGNIQWALGNREDGFRIHKQCLSRRQTLFGGNDHYTTGLSLYKTGSLAFVLGNLDYARHRLVEAEKTFAEYHDDPGLWPRALLKLGQVLMKIAQRDWNRNLEAEGKRTWAKGLQEAKRVSKNESFQGTSDEELDSLVRQVYR</sequence>
<gene>
    <name evidence="4" type="primary">FG11019.1</name>
    <name evidence="3" type="ORF">FGRAMPH1_01T21031</name>
</gene>
<dbReference type="Pfam" id="PF00931">
    <property type="entry name" value="NB-ARC"/>
    <property type="match status" value="1"/>
</dbReference>
<accession>I1S2M1</accession>
<dbReference type="STRING" id="229533.I1S2M1"/>
<dbReference type="InterPro" id="IPR027417">
    <property type="entry name" value="P-loop_NTPase"/>
</dbReference>
<dbReference type="EMBL" id="HG970334">
    <property type="protein sequence ID" value="CEF88719.1"/>
    <property type="molecule type" value="Genomic_DNA"/>
</dbReference>
<dbReference type="RefSeq" id="XP_011325348.1">
    <property type="nucleotide sequence ID" value="XM_011327046.1"/>
</dbReference>
<dbReference type="EnsemblFungi" id="CEF88719">
    <property type="protein sequence ID" value="CEF88719"/>
    <property type="gene ID" value="FGRRES_11019"/>
</dbReference>
<evidence type="ECO:0000313" key="4">
    <source>
        <dbReference type="EnsemblFungi" id="CEF88719"/>
    </source>
</evidence>
<keyword evidence="5" id="KW-1185">Reference proteome</keyword>
<dbReference type="GO" id="GO:0043531">
    <property type="term" value="F:ADP binding"/>
    <property type="evidence" value="ECO:0007669"/>
    <property type="project" value="InterPro"/>
</dbReference>
<name>I1S2M1_GIBZE</name>
<dbReference type="OrthoDB" id="6161812at2759"/>
<dbReference type="PANTHER" id="PTHR35205:SF1">
    <property type="entry name" value="ZU5 DOMAIN-CONTAINING PROTEIN"/>
    <property type="match status" value="1"/>
</dbReference>
<evidence type="ECO:0000313" key="3">
    <source>
        <dbReference type="EMBL" id="CEF88719.1"/>
    </source>
</evidence>
<evidence type="ECO:0000256" key="1">
    <source>
        <dbReference type="SAM" id="MobiDB-lite"/>
    </source>
</evidence>
<dbReference type="eggNOG" id="KOG4658">
    <property type="taxonomic scope" value="Eukaryota"/>
</dbReference>
<dbReference type="VEuPathDB" id="FungiDB:FGRAMPH1_01G21031"/>
<accession>A0A098E4V3</accession>